<dbReference type="EMBL" id="JADJMH010000014">
    <property type="protein sequence ID" value="MBK7675785.1"/>
    <property type="molecule type" value="Genomic_DNA"/>
</dbReference>
<comment type="caution">
    <text evidence="2">The sequence shown here is derived from an EMBL/GenBank/DDBJ whole genome shotgun (WGS) entry which is preliminary data.</text>
</comment>
<dbReference type="GO" id="GO:0007165">
    <property type="term" value="P:signal transduction"/>
    <property type="evidence" value="ECO:0007669"/>
    <property type="project" value="InterPro"/>
</dbReference>
<dbReference type="Pfam" id="PF19995">
    <property type="entry name" value="iSTAND"/>
    <property type="match status" value="1"/>
</dbReference>
<reference evidence="2 3" key="1">
    <citation type="submission" date="2020-10" db="EMBL/GenBank/DDBJ databases">
        <title>Connecting structure to function with the recovery of over 1000 high-quality activated sludge metagenome-assembled genomes encoding full-length rRNA genes using long-read sequencing.</title>
        <authorList>
            <person name="Singleton C.M."/>
            <person name="Petriglieri F."/>
            <person name="Kristensen J.M."/>
            <person name="Kirkegaard R.H."/>
            <person name="Michaelsen T.Y."/>
            <person name="Andersen M.H."/>
            <person name="Karst S.M."/>
            <person name="Dueholm M.S."/>
            <person name="Nielsen P.H."/>
            <person name="Albertsen M."/>
        </authorList>
    </citation>
    <scope>NUCLEOTIDE SEQUENCE [LARGE SCALE GENOMIC DNA]</scope>
    <source>
        <strain evidence="2">EsbW_18-Q3-R4-48_BATAC.285</strain>
    </source>
</reference>
<dbReference type="Gene3D" id="3.40.50.10140">
    <property type="entry name" value="Toll/interleukin-1 receptor homology (TIR) domain"/>
    <property type="match status" value="1"/>
</dbReference>
<evidence type="ECO:0000313" key="2">
    <source>
        <dbReference type="EMBL" id="MBK7675785.1"/>
    </source>
</evidence>
<evidence type="ECO:0000313" key="3">
    <source>
        <dbReference type="Proteomes" id="UP000697998"/>
    </source>
</evidence>
<dbReference type="InterPro" id="IPR035897">
    <property type="entry name" value="Toll_tir_struct_dom_sf"/>
</dbReference>
<dbReference type="InterPro" id="IPR045475">
    <property type="entry name" value="iSTAND"/>
</dbReference>
<dbReference type="PROSITE" id="PS50104">
    <property type="entry name" value="TIR"/>
    <property type="match status" value="1"/>
</dbReference>
<protein>
    <submittedName>
        <fullName evidence="2">TIR domain-containing protein</fullName>
    </submittedName>
</protein>
<dbReference type="InterPro" id="IPR000157">
    <property type="entry name" value="TIR_dom"/>
</dbReference>
<dbReference type="SUPFAM" id="SSF52200">
    <property type="entry name" value="Toll/Interleukin receptor TIR domain"/>
    <property type="match status" value="1"/>
</dbReference>
<feature type="domain" description="TIR" evidence="1">
    <location>
        <begin position="1"/>
        <end position="131"/>
    </location>
</feature>
<organism evidence="2 3">
    <name type="scientific">Candidatus Accumulibacter proximus</name>
    <dbReference type="NCBI Taxonomy" id="2954385"/>
    <lineage>
        <taxon>Bacteria</taxon>
        <taxon>Pseudomonadati</taxon>
        <taxon>Pseudomonadota</taxon>
        <taxon>Betaproteobacteria</taxon>
        <taxon>Candidatus Accumulibacter</taxon>
    </lineage>
</organism>
<dbReference type="Pfam" id="PF13676">
    <property type="entry name" value="TIR_2"/>
    <property type="match status" value="1"/>
</dbReference>
<name>A0A935UHR0_9PROT</name>
<evidence type="ECO:0000259" key="1">
    <source>
        <dbReference type="PROSITE" id="PS50104"/>
    </source>
</evidence>
<dbReference type="AlphaFoldDB" id="A0A935UHR0"/>
<sequence>MDFLEDLRRNLATLKRGGLIEAPWWDGDVESGGKWKTAISENLEKADLILLLLSPNFADSDFCMDFEVPRSLELADKGRIVVPIILTPNVTLKELGLGELQALPKQLKPVTEFPDPEKAYEEVVQGLRKALLERGYGAAAAKQQAAGPIQAAPPDLDFLPHLCDRTKQILPLKEKLRNFIKDQPLRPVVVIVHGDSEECHSRFVDRLGRVELSPFSLPAGRSRDTRSSICLTCRMLTRFCTS</sequence>
<proteinExistence type="predicted"/>
<gene>
    <name evidence="2" type="ORF">IPJ27_14090</name>
</gene>
<dbReference type="Proteomes" id="UP000697998">
    <property type="component" value="Unassembled WGS sequence"/>
</dbReference>
<accession>A0A935UHR0</accession>